<dbReference type="EMBL" id="GL732743">
    <property type="protein sequence ID" value="EFX65483.1"/>
    <property type="molecule type" value="Genomic_DNA"/>
</dbReference>
<dbReference type="OMA" id="FHRERIW"/>
<dbReference type="OrthoDB" id="8942218at2759"/>
<dbReference type="PhylomeDB" id="E9HS12"/>
<dbReference type="Proteomes" id="UP000000305">
    <property type="component" value="Unassembled WGS sequence"/>
</dbReference>
<dbReference type="eggNOG" id="ENOG502QTNY">
    <property type="taxonomic scope" value="Eukaryota"/>
</dbReference>
<accession>E9HS12</accession>
<gene>
    <name evidence="1" type="ORF">DAPPUDRAFT_333152</name>
</gene>
<dbReference type="InParanoid" id="E9HS12"/>
<dbReference type="AlphaFoldDB" id="E9HS12"/>
<protein>
    <submittedName>
        <fullName evidence="1">Uncharacterized protein</fullName>
    </submittedName>
</protein>
<organism evidence="1 2">
    <name type="scientific">Daphnia pulex</name>
    <name type="common">Water flea</name>
    <dbReference type="NCBI Taxonomy" id="6669"/>
    <lineage>
        <taxon>Eukaryota</taxon>
        <taxon>Metazoa</taxon>
        <taxon>Ecdysozoa</taxon>
        <taxon>Arthropoda</taxon>
        <taxon>Crustacea</taxon>
        <taxon>Branchiopoda</taxon>
        <taxon>Diplostraca</taxon>
        <taxon>Cladocera</taxon>
        <taxon>Anomopoda</taxon>
        <taxon>Daphniidae</taxon>
        <taxon>Daphnia</taxon>
    </lineage>
</organism>
<proteinExistence type="predicted"/>
<evidence type="ECO:0000313" key="1">
    <source>
        <dbReference type="EMBL" id="EFX65483.1"/>
    </source>
</evidence>
<reference evidence="1 2" key="1">
    <citation type="journal article" date="2011" name="Science">
        <title>The ecoresponsive genome of Daphnia pulex.</title>
        <authorList>
            <person name="Colbourne J.K."/>
            <person name="Pfrender M.E."/>
            <person name="Gilbert D."/>
            <person name="Thomas W.K."/>
            <person name="Tucker A."/>
            <person name="Oakley T.H."/>
            <person name="Tokishita S."/>
            <person name="Aerts A."/>
            <person name="Arnold G.J."/>
            <person name="Basu M.K."/>
            <person name="Bauer D.J."/>
            <person name="Caceres C.E."/>
            <person name="Carmel L."/>
            <person name="Casola C."/>
            <person name="Choi J.H."/>
            <person name="Detter J.C."/>
            <person name="Dong Q."/>
            <person name="Dusheyko S."/>
            <person name="Eads B.D."/>
            <person name="Frohlich T."/>
            <person name="Geiler-Samerotte K.A."/>
            <person name="Gerlach D."/>
            <person name="Hatcher P."/>
            <person name="Jogdeo S."/>
            <person name="Krijgsveld J."/>
            <person name="Kriventseva E.V."/>
            <person name="Kultz D."/>
            <person name="Laforsch C."/>
            <person name="Lindquist E."/>
            <person name="Lopez J."/>
            <person name="Manak J.R."/>
            <person name="Muller J."/>
            <person name="Pangilinan J."/>
            <person name="Patwardhan R.P."/>
            <person name="Pitluck S."/>
            <person name="Pritham E.J."/>
            <person name="Rechtsteiner A."/>
            <person name="Rho M."/>
            <person name="Rogozin I.B."/>
            <person name="Sakarya O."/>
            <person name="Salamov A."/>
            <person name="Schaack S."/>
            <person name="Shapiro H."/>
            <person name="Shiga Y."/>
            <person name="Skalitzky C."/>
            <person name="Smith Z."/>
            <person name="Souvorov A."/>
            <person name="Sung W."/>
            <person name="Tang Z."/>
            <person name="Tsuchiya D."/>
            <person name="Tu H."/>
            <person name="Vos H."/>
            <person name="Wang M."/>
            <person name="Wolf Y.I."/>
            <person name="Yamagata H."/>
            <person name="Yamada T."/>
            <person name="Ye Y."/>
            <person name="Shaw J.R."/>
            <person name="Andrews J."/>
            <person name="Crease T.J."/>
            <person name="Tang H."/>
            <person name="Lucas S.M."/>
            <person name="Robertson H.M."/>
            <person name="Bork P."/>
            <person name="Koonin E.V."/>
            <person name="Zdobnov E.M."/>
            <person name="Grigoriev I.V."/>
            <person name="Lynch M."/>
            <person name="Boore J.L."/>
        </authorList>
    </citation>
    <scope>NUCLEOTIDE SEQUENCE [LARGE SCALE GENOMIC DNA]</scope>
</reference>
<dbReference type="KEGG" id="dpx:DAPPUDRAFT_333152"/>
<sequence>MTTSESLSNLTRMADGLMDRYEKALQPNPFVLYTDRDCCKAGDEKSKFQRLFHRWESLLVRLDSWNFMRRIAKACNNESHPLYGIFMAKLSGAIFEWDGKDVDLLREAKKFELVLAGLKNPSTDAVNKSISKVELAKLGKRQTRRTDKTIRLIEDFIRSLRDSTDTLGVPLLREDVWDIWKEEKRHIACIQYPECYQLYTKTGGLSKGGVLLPSFQCARGTTSLESFHSHLKNFIPGTAANDVHFQAYILEGIVRWNIQISIAAIDSPESNIRSFDPKLRLKLKYLRSAVLDKSIDIDFHPLAAYTGELFGIEYLYSEMGSKLTLGVNIDIEIEEGLNDDDDFFTFFPEEEDCLDSELDVDVLYVATPNEIKEDTRVWMLCTKVRYMSLLPAKGQLTIYVS</sequence>
<dbReference type="PANTHER" id="PTHR24401">
    <property type="entry name" value="SI:CH211-243P7.3-RELATED"/>
    <property type="match status" value="1"/>
</dbReference>
<dbReference type="PANTHER" id="PTHR24401:SF29">
    <property type="entry name" value="SI:CH211-243P7.3-RELATED"/>
    <property type="match status" value="1"/>
</dbReference>
<evidence type="ECO:0000313" key="2">
    <source>
        <dbReference type="Proteomes" id="UP000000305"/>
    </source>
</evidence>
<keyword evidence="2" id="KW-1185">Reference proteome</keyword>
<dbReference type="HOGENOM" id="CLU_017521_1_0_1"/>
<name>E9HS12_DAPPU</name>